<dbReference type="GO" id="GO:0022857">
    <property type="term" value="F:transmembrane transporter activity"/>
    <property type="evidence" value="ECO:0007669"/>
    <property type="project" value="InterPro"/>
</dbReference>
<evidence type="ECO:0000313" key="2">
    <source>
        <dbReference type="EMBL" id="CAG9768869.1"/>
    </source>
</evidence>
<keyword evidence="1" id="KW-0472">Membrane</keyword>
<dbReference type="InterPro" id="IPR011701">
    <property type="entry name" value="MFS"/>
</dbReference>
<accession>A0A9N9MPE6</accession>
<sequence>MNSIRNLQIITALDSLSYGLLYRYFPEATIINLGGTNITVAYYLTGVFVANFFAPQISTIMTGHCNGKKQKLFFSLTLTMFTKVMMAITRSYWTLIFMRLVFSAIDQTQHFCFNLLQEKEQTENRHLKGSFQLLNFTVLSGSGFIIGPIISGFFFDMKHGFRIITMLAALLTLTNIILLGKIDEDCLCNRSYCERTSSFTTKPVSDGTRESLKKAKLSKNWDIILIQFLFASSYLIFSNEFPKIMSYNYQVTSSFAIGSTIAYMNTLVFACNKFASNVMRNIDNYPIIFASELLFFITTTFMFLVCYAPTYELFLLLLPPIVFLHSLINAAIWEGLYEERNNEHLNKLNNNDLALDLAGFTIPILFAVAHNRFKHNAVIIFTFMPLLMCWLVTKFYSRFLKIEDAQCVVRDVNDVLF</sequence>
<dbReference type="AlphaFoldDB" id="A0A9N9MPE6"/>
<dbReference type="EMBL" id="OU892281">
    <property type="protein sequence ID" value="CAG9768869.1"/>
    <property type="molecule type" value="Genomic_DNA"/>
</dbReference>
<feature type="transmembrane region" description="Helical" evidence="1">
    <location>
        <begin position="161"/>
        <end position="180"/>
    </location>
</feature>
<feature type="transmembrane region" description="Helical" evidence="1">
    <location>
        <begin position="220"/>
        <end position="237"/>
    </location>
</feature>
<dbReference type="OrthoDB" id="10262656at2759"/>
<dbReference type="Proteomes" id="UP001152799">
    <property type="component" value="Chromosome 5"/>
</dbReference>
<dbReference type="InterPro" id="IPR036259">
    <property type="entry name" value="MFS_trans_sf"/>
</dbReference>
<name>A0A9N9MPE6_9CUCU</name>
<keyword evidence="1" id="KW-0812">Transmembrane</keyword>
<dbReference type="Gene3D" id="1.20.1250.20">
    <property type="entry name" value="MFS general substrate transporter like domains"/>
    <property type="match status" value="1"/>
</dbReference>
<reference evidence="2" key="1">
    <citation type="submission" date="2022-01" db="EMBL/GenBank/DDBJ databases">
        <authorList>
            <person name="King R."/>
        </authorList>
    </citation>
    <scope>NUCLEOTIDE SEQUENCE</scope>
</reference>
<evidence type="ECO:0000313" key="3">
    <source>
        <dbReference type="Proteomes" id="UP001152799"/>
    </source>
</evidence>
<proteinExistence type="predicted"/>
<feature type="transmembrane region" description="Helical" evidence="1">
    <location>
        <begin position="313"/>
        <end position="332"/>
    </location>
</feature>
<feature type="transmembrane region" description="Helical" evidence="1">
    <location>
        <begin position="72"/>
        <end position="89"/>
    </location>
</feature>
<feature type="transmembrane region" description="Helical" evidence="1">
    <location>
        <begin position="376"/>
        <end position="393"/>
    </location>
</feature>
<feature type="transmembrane region" description="Helical" evidence="1">
    <location>
        <begin position="353"/>
        <end position="370"/>
    </location>
</feature>
<organism evidence="2 3">
    <name type="scientific">Ceutorhynchus assimilis</name>
    <name type="common">cabbage seed weevil</name>
    <dbReference type="NCBI Taxonomy" id="467358"/>
    <lineage>
        <taxon>Eukaryota</taxon>
        <taxon>Metazoa</taxon>
        <taxon>Ecdysozoa</taxon>
        <taxon>Arthropoda</taxon>
        <taxon>Hexapoda</taxon>
        <taxon>Insecta</taxon>
        <taxon>Pterygota</taxon>
        <taxon>Neoptera</taxon>
        <taxon>Endopterygota</taxon>
        <taxon>Coleoptera</taxon>
        <taxon>Polyphaga</taxon>
        <taxon>Cucujiformia</taxon>
        <taxon>Curculionidae</taxon>
        <taxon>Ceutorhynchinae</taxon>
        <taxon>Ceutorhynchus</taxon>
    </lineage>
</organism>
<evidence type="ECO:0000256" key="1">
    <source>
        <dbReference type="SAM" id="Phobius"/>
    </source>
</evidence>
<dbReference type="SUPFAM" id="SSF103473">
    <property type="entry name" value="MFS general substrate transporter"/>
    <property type="match status" value="1"/>
</dbReference>
<dbReference type="Pfam" id="PF07690">
    <property type="entry name" value="MFS_1"/>
    <property type="match status" value="1"/>
</dbReference>
<feature type="transmembrane region" description="Helical" evidence="1">
    <location>
        <begin position="249"/>
        <end position="275"/>
    </location>
</feature>
<feature type="transmembrane region" description="Helical" evidence="1">
    <location>
        <begin position="133"/>
        <end position="155"/>
    </location>
</feature>
<protein>
    <submittedName>
        <fullName evidence="2">Uncharacterized protein</fullName>
    </submittedName>
</protein>
<keyword evidence="1" id="KW-1133">Transmembrane helix</keyword>
<gene>
    <name evidence="2" type="ORF">CEUTPL_LOCUS9390</name>
</gene>
<keyword evidence="3" id="KW-1185">Reference proteome</keyword>
<feature type="transmembrane region" description="Helical" evidence="1">
    <location>
        <begin position="287"/>
        <end position="307"/>
    </location>
</feature>
<feature type="transmembrane region" description="Helical" evidence="1">
    <location>
        <begin position="40"/>
        <end position="60"/>
    </location>
</feature>